<dbReference type="GO" id="GO:0030182">
    <property type="term" value="P:neuron differentiation"/>
    <property type="evidence" value="ECO:0007669"/>
    <property type="project" value="TreeGrafter"/>
</dbReference>
<dbReference type="InterPro" id="IPR005817">
    <property type="entry name" value="Wnt"/>
</dbReference>
<keyword evidence="8" id="KW-0325">Glycoprotein</keyword>
<comment type="function">
    <text evidence="10">Ligand for members of the frizzled family of seven transmembrane receptors.</text>
</comment>
<dbReference type="AlphaFoldDB" id="A0AAV2RMF1"/>
<gene>
    <name evidence="12" type="ORF">MNOR_LOCUS25513</name>
</gene>
<name>A0AAV2RMF1_MEGNR</name>
<dbReference type="Proteomes" id="UP001497623">
    <property type="component" value="Unassembled WGS sequence"/>
</dbReference>
<dbReference type="PANTHER" id="PTHR12027:SF101">
    <property type="entry name" value="PROTEIN WNT-4"/>
    <property type="match status" value="1"/>
</dbReference>
<feature type="non-terminal residue" evidence="12">
    <location>
        <position position="634"/>
    </location>
</feature>
<keyword evidence="7" id="KW-1015">Disulfide bond</keyword>
<dbReference type="SMART" id="SM00097">
    <property type="entry name" value="WNT1"/>
    <property type="match status" value="1"/>
</dbReference>
<dbReference type="FunFam" id="3.30.2460.20:FF:000001">
    <property type="entry name" value="Wnt homolog"/>
    <property type="match status" value="1"/>
</dbReference>
<keyword evidence="6 10" id="KW-0879">Wnt signaling pathway</keyword>
<evidence type="ECO:0000256" key="10">
    <source>
        <dbReference type="RuleBase" id="RU003500"/>
    </source>
</evidence>
<dbReference type="EMBL" id="CAXKWB010024454">
    <property type="protein sequence ID" value="CAL4126331.1"/>
    <property type="molecule type" value="Genomic_DNA"/>
</dbReference>
<dbReference type="CDD" id="cd19336">
    <property type="entry name" value="Wnt_Wnt4"/>
    <property type="match status" value="1"/>
</dbReference>
<keyword evidence="3 10" id="KW-0217">Developmental protein</keyword>
<dbReference type="Pfam" id="PF00110">
    <property type="entry name" value="wnt"/>
    <property type="match status" value="2"/>
</dbReference>
<evidence type="ECO:0000256" key="3">
    <source>
        <dbReference type="ARBA" id="ARBA00022473"/>
    </source>
</evidence>
<evidence type="ECO:0000256" key="8">
    <source>
        <dbReference type="ARBA" id="ARBA00023180"/>
    </source>
</evidence>
<reference evidence="12 13" key="1">
    <citation type="submission" date="2024-05" db="EMBL/GenBank/DDBJ databases">
        <authorList>
            <person name="Wallberg A."/>
        </authorList>
    </citation>
    <scope>NUCLEOTIDE SEQUENCE [LARGE SCALE GENOMIC DNA]</scope>
</reference>
<keyword evidence="9" id="KW-0449">Lipoprotein</keyword>
<dbReference type="GO" id="GO:0000902">
    <property type="term" value="P:cell morphogenesis"/>
    <property type="evidence" value="ECO:0007669"/>
    <property type="project" value="UniProtKB-ARBA"/>
</dbReference>
<keyword evidence="4" id="KW-0964">Secreted</keyword>
<evidence type="ECO:0000256" key="2">
    <source>
        <dbReference type="ARBA" id="ARBA00005683"/>
    </source>
</evidence>
<dbReference type="GO" id="GO:0045165">
    <property type="term" value="P:cell fate commitment"/>
    <property type="evidence" value="ECO:0007669"/>
    <property type="project" value="TreeGrafter"/>
</dbReference>
<comment type="similarity">
    <text evidence="2 10">Belongs to the Wnt family.</text>
</comment>
<dbReference type="PROSITE" id="PS00246">
    <property type="entry name" value="WNT1"/>
    <property type="match status" value="1"/>
</dbReference>
<evidence type="ECO:0000313" key="13">
    <source>
        <dbReference type="Proteomes" id="UP001497623"/>
    </source>
</evidence>
<dbReference type="GO" id="GO:0007517">
    <property type="term" value="P:muscle organ development"/>
    <property type="evidence" value="ECO:0007669"/>
    <property type="project" value="UniProtKB-ARBA"/>
</dbReference>
<evidence type="ECO:0000256" key="1">
    <source>
        <dbReference type="ARBA" id="ARBA00004498"/>
    </source>
</evidence>
<dbReference type="Gene3D" id="3.30.2460.20">
    <property type="match status" value="1"/>
</dbReference>
<dbReference type="GO" id="GO:0005109">
    <property type="term" value="F:frizzled binding"/>
    <property type="evidence" value="ECO:0007669"/>
    <property type="project" value="TreeGrafter"/>
</dbReference>
<evidence type="ECO:0000313" key="12">
    <source>
        <dbReference type="EMBL" id="CAL4126331.1"/>
    </source>
</evidence>
<sequence>MYMANKWVKDLNISRRSPNMGVPSSIAHLNNPRLHIKARIQVAKIRERCALISSTPRKALRGVFTLCHKYSPPPPPPHIAPVSCHSTRFNWQKLANCIPNLKNMLYTDIKGRYIIYVSLSRTSSLALSPHAPLQPSRCEILQGSLVRQQSRTSSLALSPHAPLQPSRCEILQGSLVRQQPSRCEILQGSLVWQQGSLVRQQGSLVQQQGSLSHTSSLALSLHAPLQPSRCDILQGSLVQQQVRFCKDHPQFMDSVKRGATWAIDECQFQFRTRRWNCSTLNDMALAAITARRRRRYPKITEGLVVMKNNSDTKNFILTTSKPEKLNAVLSKHGNTDSYMMLKSHKTKKLGKKKKQKKKKQRGPVGPFPVVPQEYTINCSTRESSFVHAISSAGVAHAITRRCSSGELDDCGCDRSIRGKTKEGFQWSGCSDNVAYGVSLSKRFVDARDRKMLQRSKRKGSKKKRSAAGRALVNLHNNEVGRKLVEGYMKVECKCHGVSGSCELKTCWKAMPTYREVGELLKDKFDGATEVRLKELNGRLELEPNKQYFKKPSEEDLVYVAGSPEYCEYDIGSGSLGTHGRKCDKDSRGLDGCDLLCCNRGYTSRRERVRERCFCKFHWCCHVQCRTCIREVFIH</sequence>
<comment type="subcellular location">
    <subcellularLocation>
        <location evidence="1 10">Secreted</location>
        <location evidence="1 10">Extracellular space</location>
        <location evidence="1 10">Extracellular matrix</location>
    </subcellularLocation>
</comment>
<evidence type="ECO:0000256" key="7">
    <source>
        <dbReference type="ARBA" id="ARBA00023157"/>
    </source>
</evidence>
<keyword evidence="13" id="KW-1185">Reference proteome</keyword>
<dbReference type="GO" id="GO:0005125">
    <property type="term" value="F:cytokine activity"/>
    <property type="evidence" value="ECO:0007669"/>
    <property type="project" value="TreeGrafter"/>
</dbReference>
<dbReference type="InterPro" id="IPR018161">
    <property type="entry name" value="Wnt_CS"/>
</dbReference>
<keyword evidence="5" id="KW-0272">Extracellular matrix</keyword>
<dbReference type="GO" id="GO:0005615">
    <property type="term" value="C:extracellular space"/>
    <property type="evidence" value="ECO:0007669"/>
    <property type="project" value="TreeGrafter"/>
</dbReference>
<dbReference type="PRINTS" id="PR01349">
    <property type="entry name" value="WNTPROTEIN"/>
</dbReference>
<feature type="region of interest" description="Disordered" evidence="11">
    <location>
        <begin position="343"/>
        <end position="366"/>
    </location>
</feature>
<organism evidence="12 13">
    <name type="scientific">Meganyctiphanes norvegica</name>
    <name type="common">Northern krill</name>
    <name type="synonym">Thysanopoda norvegica</name>
    <dbReference type="NCBI Taxonomy" id="48144"/>
    <lineage>
        <taxon>Eukaryota</taxon>
        <taxon>Metazoa</taxon>
        <taxon>Ecdysozoa</taxon>
        <taxon>Arthropoda</taxon>
        <taxon>Crustacea</taxon>
        <taxon>Multicrustacea</taxon>
        <taxon>Malacostraca</taxon>
        <taxon>Eumalacostraca</taxon>
        <taxon>Eucarida</taxon>
        <taxon>Euphausiacea</taxon>
        <taxon>Euphausiidae</taxon>
        <taxon>Meganyctiphanes</taxon>
    </lineage>
</organism>
<evidence type="ECO:0000256" key="4">
    <source>
        <dbReference type="ARBA" id="ARBA00022525"/>
    </source>
</evidence>
<comment type="caution">
    <text evidence="12">The sequence shown here is derived from an EMBL/GenBank/DDBJ whole genome shotgun (WGS) entry which is preliminary data.</text>
</comment>
<accession>A0AAV2RMF1</accession>
<protein>
    <recommendedName>
        <fullName evidence="10">Protein Wnt</fullName>
    </recommendedName>
</protein>
<dbReference type="PANTHER" id="PTHR12027">
    <property type="entry name" value="WNT RELATED"/>
    <property type="match status" value="1"/>
</dbReference>
<dbReference type="InterPro" id="IPR043158">
    <property type="entry name" value="Wnt_C"/>
</dbReference>
<dbReference type="GO" id="GO:0060070">
    <property type="term" value="P:canonical Wnt signaling pathway"/>
    <property type="evidence" value="ECO:0007669"/>
    <property type="project" value="TreeGrafter"/>
</dbReference>
<feature type="compositionally biased region" description="Basic residues" evidence="11">
    <location>
        <begin position="343"/>
        <end position="361"/>
    </location>
</feature>
<evidence type="ECO:0000256" key="9">
    <source>
        <dbReference type="ARBA" id="ARBA00023288"/>
    </source>
</evidence>
<evidence type="ECO:0000256" key="6">
    <source>
        <dbReference type="ARBA" id="ARBA00022687"/>
    </source>
</evidence>
<evidence type="ECO:0000256" key="11">
    <source>
        <dbReference type="SAM" id="MobiDB-lite"/>
    </source>
</evidence>
<proteinExistence type="inferred from homology"/>
<evidence type="ECO:0000256" key="5">
    <source>
        <dbReference type="ARBA" id="ARBA00022530"/>
    </source>
</evidence>